<dbReference type="GO" id="GO:0009279">
    <property type="term" value="C:cell outer membrane"/>
    <property type="evidence" value="ECO:0007669"/>
    <property type="project" value="UniProtKB-SubCell"/>
</dbReference>
<evidence type="ECO:0000256" key="6">
    <source>
        <dbReference type="ARBA" id="ARBA00023077"/>
    </source>
</evidence>
<dbReference type="PANTHER" id="PTHR30069">
    <property type="entry name" value="TONB-DEPENDENT OUTER MEMBRANE RECEPTOR"/>
    <property type="match status" value="1"/>
</dbReference>
<dbReference type="InterPro" id="IPR012910">
    <property type="entry name" value="Plug_dom"/>
</dbReference>
<evidence type="ECO:0000256" key="10">
    <source>
        <dbReference type="PROSITE-ProRule" id="PRU01360"/>
    </source>
</evidence>
<dbReference type="Proteomes" id="UP000177506">
    <property type="component" value="Unassembled WGS sequence"/>
</dbReference>
<keyword evidence="8" id="KW-0675">Receptor</keyword>
<dbReference type="EMBL" id="MDZA01000139">
    <property type="protein sequence ID" value="OGX90502.1"/>
    <property type="molecule type" value="Genomic_DNA"/>
</dbReference>
<dbReference type="NCBIfam" id="TIGR04056">
    <property type="entry name" value="OMP_RagA_SusC"/>
    <property type="match status" value="1"/>
</dbReference>
<reference evidence="14 15" key="1">
    <citation type="submission" date="2016-08" db="EMBL/GenBank/DDBJ databases">
        <title>Hymenobacter coccineus sp. nov., Hymenobacter lapidarius sp. nov. and Hymenobacter glacialis sp. nov., isolated from Antarctic soil.</title>
        <authorList>
            <person name="Sedlacek I."/>
            <person name="Kralova S."/>
            <person name="Kyrova K."/>
            <person name="Maslanova I."/>
            <person name="Stankova E."/>
            <person name="Vrbovska V."/>
            <person name="Nemec M."/>
            <person name="Bartak M."/>
            <person name="Svec P."/>
            <person name="Busse H.-J."/>
            <person name="Pantucek R."/>
        </authorList>
    </citation>
    <scope>NUCLEOTIDE SEQUENCE [LARGE SCALE GENOMIC DNA]</scope>
    <source>
        <strain evidence="14 15">CCM 8649</strain>
    </source>
</reference>
<dbReference type="Gene3D" id="2.60.40.1120">
    <property type="entry name" value="Carboxypeptidase-like, regulatory domain"/>
    <property type="match status" value="1"/>
</dbReference>
<dbReference type="InterPro" id="IPR000531">
    <property type="entry name" value="Beta-barrel_TonB"/>
</dbReference>
<dbReference type="OrthoDB" id="9768177at2"/>
<keyword evidence="7 10" id="KW-0472">Membrane</keyword>
<evidence type="ECO:0000313" key="15">
    <source>
        <dbReference type="Proteomes" id="UP000177506"/>
    </source>
</evidence>
<keyword evidence="5" id="KW-0732">Signal</keyword>
<evidence type="ECO:0000259" key="13">
    <source>
        <dbReference type="Pfam" id="PF07715"/>
    </source>
</evidence>
<keyword evidence="9 10" id="KW-0998">Cell outer membrane</keyword>
<feature type="domain" description="TonB-dependent receptor plug" evidence="13">
    <location>
        <begin position="236"/>
        <end position="365"/>
    </location>
</feature>
<gene>
    <name evidence="14" type="ORF">BEN49_22555</name>
</gene>
<keyword evidence="3 10" id="KW-1134">Transmembrane beta strand</keyword>
<name>A0A1G1THY2_9BACT</name>
<dbReference type="SUPFAM" id="SSF56935">
    <property type="entry name" value="Porins"/>
    <property type="match status" value="1"/>
</dbReference>
<dbReference type="PROSITE" id="PS52016">
    <property type="entry name" value="TONB_DEPENDENT_REC_3"/>
    <property type="match status" value="1"/>
</dbReference>
<dbReference type="InterPro" id="IPR008969">
    <property type="entry name" value="CarboxyPept-like_regulatory"/>
</dbReference>
<evidence type="ECO:0000256" key="2">
    <source>
        <dbReference type="ARBA" id="ARBA00022448"/>
    </source>
</evidence>
<dbReference type="NCBIfam" id="TIGR04057">
    <property type="entry name" value="SusC_RagA_signa"/>
    <property type="match status" value="1"/>
</dbReference>
<dbReference type="Gene3D" id="2.40.170.20">
    <property type="entry name" value="TonB-dependent receptor, beta-barrel domain"/>
    <property type="match status" value="1"/>
</dbReference>
<dbReference type="GO" id="GO:0015344">
    <property type="term" value="F:siderophore uptake transmembrane transporter activity"/>
    <property type="evidence" value="ECO:0007669"/>
    <property type="project" value="TreeGrafter"/>
</dbReference>
<evidence type="ECO:0000256" key="3">
    <source>
        <dbReference type="ARBA" id="ARBA00022452"/>
    </source>
</evidence>
<comment type="caution">
    <text evidence="14">The sequence shown here is derived from an EMBL/GenBank/DDBJ whole genome shotgun (WGS) entry which is preliminary data.</text>
</comment>
<dbReference type="Pfam" id="PF13715">
    <property type="entry name" value="CarbopepD_reg_2"/>
    <property type="match status" value="1"/>
</dbReference>
<evidence type="ECO:0000259" key="12">
    <source>
        <dbReference type="Pfam" id="PF00593"/>
    </source>
</evidence>
<dbReference type="AlphaFoldDB" id="A0A1G1THY2"/>
<evidence type="ECO:0000256" key="5">
    <source>
        <dbReference type="ARBA" id="ARBA00022729"/>
    </source>
</evidence>
<evidence type="ECO:0000256" key="7">
    <source>
        <dbReference type="ARBA" id="ARBA00023136"/>
    </source>
</evidence>
<dbReference type="Pfam" id="PF07715">
    <property type="entry name" value="Plug"/>
    <property type="match status" value="1"/>
</dbReference>
<dbReference type="RefSeq" id="WP_070742889.1">
    <property type="nucleotide sequence ID" value="NZ_MDZA01000139.1"/>
</dbReference>
<dbReference type="InterPro" id="IPR039426">
    <property type="entry name" value="TonB-dep_rcpt-like"/>
</dbReference>
<evidence type="ECO:0000256" key="1">
    <source>
        <dbReference type="ARBA" id="ARBA00004571"/>
    </source>
</evidence>
<dbReference type="GO" id="GO:0044718">
    <property type="term" value="P:siderophore transmembrane transport"/>
    <property type="evidence" value="ECO:0007669"/>
    <property type="project" value="TreeGrafter"/>
</dbReference>
<evidence type="ECO:0000256" key="4">
    <source>
        <dbReference type="ARBA" id="ARBA00022692"/>
    </source>
</evidence>
<keyword evidence="15" id="KW-1185">Reference proteome</keyword>
<keyword evidence="2 10" id="KW-0813">Transport</keyword>
<dbReference type="InterPro" id="IPR036942">
    <property type="entry name" value="Beta-barrel_TonB_sf"/>
</dbReference>
<evidence type="ECO:0000313" key="14">
    <source>
        <dbReference type="EMBL" id="OGX90502.1"/>
    </source>
</evidence>
<evidence type="ECO:0000256" key="9">
    <source>
        <dbReference type="ARBA" id="ARBA00023237"/>
    </source>
</evidence>
<accession>A0A1G1THY2</accession>
<proteinExistence type="inferred from homology"/>
<comment type="similarity">
    <text evidence="10 11">Belongs to the TonB-dependent receptor family.</text>
</comment>
<comment type="subcellular location">
    <subcellularLocation>
        <location evidence="1 10">Cell outer membrane</location>
        <topology evidence="1 10">Multi-pass membrane protein</topology>
    </subcellularLocation>
</comment>
<dbReference type="InterPro" id="IPR023996">
    <property type="entry name" value="TonB-dep_OMP_SusC/RagA"/>
</dbReference>
<dbReference type="Pfam" id="PF00593">
    <property type="entry name" value="TonB_dep_Rec_b-barrel"/>
    <property type="match status" value="1"/>
</dbReference>
<dbReference type="PANTHER" id="PTHR30069:SF29">
    <property type="entry name" value="HEMOGLOBIN AND HEMOGLOBIN-HAPTOGLOBIN-BINDING PROTEIN 1-RELATED"/>
    <property type="match status" value="1"/>
</dbReference>
<dbReference type="Gene3D" id="2.170.130.10">
    <property type="entry name" value="TonB-dependent receptor, plug domain"/>
    <property type="match status" value="1"/>
</dbReference>
<feature type="domain" description="TonB-dependent receptor-like beta-barrel" evidence="12">
    <location>
        <begin position="557"/>
        <end position="936"/>
    </location>
</feature>
<keyword evidence="4 10" id="KW-0812">Transmembrane</keyword>
<dbReference type="SUPFAM" id="SSF49464">
    <property type="entry name" value="Carboxypeptidase regulatory domain-like"/>
    <property type="match status" value="1"/>
</dbReference>
<protein>
    <submittedName>
        <fullName evidence="14">SusC/RagA family protein</fullName>
    </submittedName>
</protein>
<evidence type="ECO:0000256" key="8">
    <source>
        <dbReference type="ARBA" id="ARBA00023170"/>
    </source>
</evidence>
<dbReference type="InterPro" id="IPR023997">
    <property type="entry name" value="TonB-dep_OMP_SusC/RagA_CS"/>
</dbReference>
<evidence type="ECO:0000256" key="11">
    <source>
        <dbReference type="RuleBase" id="RU003357"/>
    </source>
</evidence>
<organism evidence="14 15">
    <name type="scientific">Hymenobacter coccineus</name>
    <dbReference type="NCBI Taxonomy" id="1908235"/>
    <lineage>
        <taxon>Bacteria</taxon>
        <taxon>Pseudomonadati</taxon>
        <taxon>Bacteroidota</taxon>
        <taxon>Cytophagia</taxon>
        <taxon>Cytophagales</taxon>
        <taxon>Hymenobacteraceae</taxon>
        <taxon>Hymenobacter</taxon>
    </lineage>
</organism>
<keyword evidence="6 11" id="KW-0798">TonB box</keyword>
<dbReference type="InterPro" id="IPR037066">
    <property type="entry name" value="Plug_dom_sf"/>
</dbReference>
<sequence length="1155" mass="123536">MRKLDSTSCLKWGAVPLLLLQTVTGSAQWALASKASAPELSYADASPQATPLARTSLKEAVDQLKRQYHIQIAFREGLLNDKFVAEPGESGNSAIGVENNLSQLLRAFNLNFKKITARQYVIYAALGAPLGAPAPGDNVRGRVVFAEDGTGIPGATVILKGGTQVGTSTDADGNFDLKIPAANQEKSITLVVSFVGYTTAELIITDRTALATVKLAKNEQALGEVVVTALGISKQKRSLGYAVTEVKGEDLTQARENNVANALTGKVAGVNVSGLSTGPGGSSRVIIRGNGSLSGTANNQPLYVVNGMPIDNSVPGQAPSANGGGTNVDRGDGIASINPDDIESITVLKGGTAAALYGSRGGNGVILITTKKGRAQKGIGVEYNTSETLESISVLPDFQYEYGQGDGGVKPTTLAAAQATGRRSWGSKIDGSTDYVGVDGLTHPYVAQKDNLKNYYRTGRTATNTVAFSGGTEAISYRFSLADLDSKGILPGSRYNRKTANLNLSGRLNPRLSFEALAQYNIETAHNRPSAGDASANPNWSPYMIANTADVRWLNPGYDANGNETVWNDAGIATNGYFVINKFQEDDRKNRFIGQGSVSYELFPNLVLKGTVSQDHYDYNYANITPTGTLYALTGQYVGIKSDVTELNGLATATYHRQIKDFGFSVLGGVNRRHSELNELDQTGIGFTIPYFYSYNNLASSTTLALSSRQEVNSAFGSADFNYKSWLYLTVAGRNDWYSTLSPANNSQFYPSANASLVLSDVLKLPEAVNLLKLKGAFAQVGQGAPDPYAVNLTYSNVPSSGQPLQNVSSNTPGSGIAGITNANLGPVLSTTTEGGIEGQFLGNRLSFDLTYYNRLTDKDIVNSTISPTSGYNSVYLNAGRVRNRGIEVLVSGTPVKIANFSWNTSYNMAYNDNRVLSLAEGISSINLASTVGNWGNINNIVGESAFEIVGTRILKDAQGNTVFNATSGFPVATGLQSLGKSVAPLTMGFSNDFRYKRFSLNLLLDGKFGNKVFSISEVYETRLGLLKSTLAGRESGLELTGVTQDGGAYNRTVPVSGLRGYYDNYKNYSELFLHDGSFVKLRQVIFSYNLPAFHISKLNLQSATIGFVARNLATLLRHTDFDPEQSFSNGNYQGLESIGLPRTRSYGVNLSVKF</sequence>